<accession>A0ABT6ND94</accession>
<keyword evidence="2" id="KW-0378">Hydrolase</keyword>
<gene>
    <name evidence="2" type="ORF">QE109_09540</name>
</gene>
<organism evidence="2 3">
    <name type="scientific">Fusibacter bizertensis</name>
    <dbReference type="NCBI Taxonomy" id="1488331"/>
    <lineage>
        <taxon>Bacteria</taxon>
        <taxon>Bacillati</taxon>
        <taxon>Bacillota</taxon>
        <taxon>Clostridia</taxon>
        <taxon>Eubacteriales</taxon>
        <taxon>Eubacteriales Family XII. Incertae Sedis</taxon>
        <taxon>Fusibacter</taxon>
    </lineage>
</organism>
<feature type="domain" description="Serine aminopeptidase S33" evidence="1">
    <location>
        <begin position="28"/>
        <end position="285"/>
    </location>
</feature>
<keyword evidence="3" id="KW-1185">Reference proteome</keyword>
<dbReference type="InterPro" id="IPR051044">
    <property type="entry name" value="MAG_DAG_Lipase"/>
</dbReference>
<evidence type="ECO:0000313" key="2">
    <source>
        <dbReference type="EMBL" id="MDH8678388.1"/>
    </source>
</evidence>
<dbReference type="PANTHER" id="PTHR11614">
    <property type="entry name" value="PHOSPHOLIPASE-RELATED"/>
    <property type="match status" value="1"/>
</dbReference>
<evidence type="ECO:0000313" key="3">
    <source>
        <dbReference type="Proteomes" id="UP001158045"/>
    </source>
</evidence>
<comment type="caution">
    <text evidence="2">The sequence shown here is derived from an EMBL/GenBank/DDBJ whole genome shotgun (WGS) entry which is preliminary data.</text>
</comment>
<dbReference type="EMBL" id="JARYZI010000005">
    <property type="protein sequence ID" value="MDH8678388.1"/>
    <property type="molecule type" value="Genomic_DNA"/>
</dbReference>
<protein>
    <submittedName>
        <fullName evidence="2">Alpha/beta hydrolase</fullName>
    </submittedName>
</protein>
<dbReference type="Gene3D" id="3.40.50.1820">
    <property type="entry name" value="alpha/beta hydrolase"/>
    <property type="match status" value="1"/>
</dbReference>
<name>A0ABT6ND94_9FIRM</name>
<evidence type="ECO:0000259" key="1">
    <source>
        <dbReference type="Pfam" id="PF12146"/>
    </source>
</evidence>
<dbReference type="Proteomes" id="UP001158045">
    <property type="component" value="Unassembled WGS sequence"/>
</dbReference>
<dbReference type="InterPro" id="IPR029058">
    <property type="entry name" value="AB_hydrolase_fold"/>
</dbReference>
<reference evidence="2 3" key="1">
    <citation type="submission" date="2023-04" db="EMBL/GenBank/DDBJ databases">
        <title>Fusibacter bizertensis strain WBS, isolated from littoral bottom sediments of the Arctic seas - biochemical and genomic analysis.</title>
        <authorList>
            <person name="Brioukhanov A.L."/>
        </authorList>
    </citation>
    <scope>NUCLEOTIDE SEQUENCE [LARGE SCALE GENOMIC DNA]</scope>
    <source>
        <strain evidence="2 3">WBS</strain>
    </source>
</reference>
<sequence length="303" mass="34397">MRKDFSIDSFEEITLKGYVWSPDGTVLKAMVVLAHGMAETIERYDAFANFLSDHGYGIIGVNQRGHGPEAQMLGYLGEKGWSKMKEDLKHIVDYVKNTYDDIPVFIMGHSMGSFLVRDFIISYSYLVDGVILSGTGYPDKISLKLGQWLAAKDVKKHGDKHVSTLIDSIAFKNYNKKIKDAKTSFDWLSSDSTMVQAYIDNPYCGQIHPSSFFLEFSNGLYQLLYHPDYSNFKDGLPMLIFSGEGDPVGNYSKGVNLAAKKYDALKFDVKKILYPEGRHEMLNEVNRKQVFEDVVEWLDEINN</sequence>
<dbReference type="SUPFAM" id="SSF53474">
    <property type="entry name" value="alpha/beta-Hydrolases"/>
    <property type="match status" value="1"/>
</dbReference>
<dbReference type="GO" id="GO:0016787">
    <property type="term" value="F:hydrolase activity"/>
    <property type="evidence" value="ECO:0007669"/>
    <property type="project" value="UniProtKB-KW"/>
</dbReference>
<dbReference type="RefSeq" id="WP_281094232.1">
    <property type="nucleotide sequence ID" value="NZ_JARYZI010000005.1"/>
</dbReference>
<proteinExistence type="predicted"/>
<dbReference type="InterPro" id="IPR022742">
    <property type="entry name" value="Hydrolase_4"/>
</dbReference>
<dbReference type="Pfam" id="PF12146">
    <property type="entry name" value="Hydrolase_4"/>
    <property type="match status" value="1"/>
</dbReference>